<keyword evidence="1" id="KW-1133">Transmembrane helix</keyword>
<proteinExistence type="predicted"/>
<organism evidence="3 4">
    <name type="scientific">Arctia plantaginis</name>
    <name type="common">Wood tiger moth</name>
    <name type="synonym">Phalaena plantaginis</name>
    <dbReference type="NCBI Taxonomy" id="874455"/>
    <lineage>
        <taxon>Eukaryota</taxon>
        <taxon>Metazoa</taxon>
        <taxon>Ecdysozoa</taxon>
        <taxon>Arthropoda</taxon>
        <taxon>Hexapoda</taxon>
        <taxon>Insecta</taxon>
        <taxon>Pterygota</taxon>
        <taxon>Neoptera</taxon>
        <taxon>Endopterygota</taxon>
        <taxon>Lepidoptera</taxon>
        <taxon>Glossata</taxon>
        <taxon>Ditrysia</taxon>
        <taxon>Noctuoidea</taxon>
        <taxon>Erebidae</taxon>
        <taxon>Arctiinae</taxon>
        <taxon>Arctia</taxon>
    </lineage>
</organism>
<reference evidence="3 4" key="1">
    <citation type="submission" date="2020-04" db="EMBL/GenBank/DDBJ databases">
        <authorList>
            <person name="Wallbank WR R."/>
            <person name="Pardo Diaz C."/>
            <person name="Kozak K."/>
            <person name="Martin S."/>
            <person name="Jiggins C."/>
            <person name="Moest M."/>
            <person name="Warren A I."/>
            <person name="Byers J.R.P. K."/>
            <person name="Montejo-Kovacevich G."/>
            <person name="Yen C E."/>
        </authorList>
    </citation>
    <scope>NUCLEOTIDE SEQUENCE [LARGE SCALE GENOMIC DNA]</scope>
</reference>
<gene>
    <name evidence="3" type="ORF">APLA_LOCUS4663</name>
</gene>
<evidence type="ECO:0000256" key="1">
    <source>
        <dbReference type="SAM" id="Phobius"/>
    </source>
</evidence>
<dbReference type="PANTHER" id="PTHR46599">
    <property type="entry name" value="PIGGYBAC TRANSPOSABLE ELEMENT-DERIVED PROTEIN 4"/>
    <property type="match status" value="1"/>
</dbReference>
<dbReference type="Pfam" id="PF13843">
    <property type="entry name" value="DDE_Tnp_1_7"/>
    <property type="match status" value="1"/>
</dbReference>
<dbReference type="EMBL" id="CADEBC010000476">
    <property type="protein sequence ID" value="CAB3231983.1"/>
    <property type="molecule type" value="Genomic_DNA"/>
</dbReference>
<evidence type="ECO:0000313" key="4">
    <source>
        <dbReference type="Proteomes" id="UP000494106"/>
    </source>
</evidence>
<keyword evidence="4" id="KW-1185">Reference proteome</keyword>
<evidence type="ECO:0000259" key="2">
    <source>
        <dbReference type="Pfam" id="PF13843"/>
    </source>
</evidence>
<dbReference type="InterPro" id="IPR029526">
    <property type="entry name" value="PGBD"/>
</dbReference>
<dbReference type="PANTHER" id="PTHR46599:SF6">
    <property type="entry name" value="DUAL SPECIFICITY PHOSPHATASE 26"/>
    <property type="match status" value="1"/>
</dbReference>
<feature type="domain" description="PiggyBac transposable element-derived protein" evidence="2">
    <location>
        <begin position="14"/>
        <end position="70"/>
    </location>
</feature>
<accession>A0A8S0ZEN2</accession>
<sequence length="182" mass="21012">MVFVLSTCDEEGTVHPTTGKPNMIHFYNESKGRVDTFDQMCSSMSCSRKTNRWPMAMFYGILNMAFINAYIIYCDNVISKKEKPLGRRDFMKKLSNSLMIPWMETRQQMLTLPTNIKEKIDGILPKRQAEPLTEREGVPEPKKRKYCTFCPSKIRRMTKTMCDSCKNPICGEHKSSACPKCI</sequence>
<feature type="transmembrane region" description="Helical" evidence="1">
    <location>
        <begin position="53"/>
        <end position="73"/>
    </location>
</feature>
<evidence type="ECO:0000313" key="3">
    <source>
        <dbReference type="EMBL" id="CAB3231983.1"/>
    </source>
</evidence>
<keyword evidence="1" id="KW-0472">Membrane</keyword>
<dbReference type="SUPFAM" id="SSF118310">
    <property type="entry name" value="AN1-like Zinc finger"/>
    <property type="match status" value="1"/>
</dbReference>
<dbReference type="InterPro" id="IPR035896">
    <property type="entry name" value="AN1-like_Znf"/>
</dbReference>
<dbReference type="AlphaFoldDB" id="A0A8S0ZEN2"/>
<dbReference type="OrthoDB" id="6770266at2759"/>
<name>A0A8S0ZEN2_ARCPL</name>
<dbReference type="Proteomes" id="UP000494106">
    <property type="component" value="Unassembled WGS sequence"/>
</dbReference>
<keyword evidence="1" id="KW-0812">Transmembrane</keyword>
<comment type="caution">
    <text evidence="3">The sequence shown here is derived from an EMBL/GenBank/DDBJ whole genome shotgun (WGS) entry which is preliminary data.</text>
</comment>
<protein>
    <recommendedName>
        <fullName evidence="2">PiggyBac transposable element-derived protein domain-containing protein</fullName>
    </recommendedName>
</protein>